<accession>A0ACD5XHC1</accession>
<keyword evidence="2" id="KW-1185">Reference proteome</keyword>
<dbReference type="Proteomes" id="UP001732700">
    <property type="component" value="Chromosome 4D"/>
</dbReference>
<protein>
    <submittedName>
        <fullName evidence="1">Uncharacterized protein</fullName>
    </submittedName>
</protein>
<evidence type="ECO:0000313" key="1">
    <source>
        <dbReference type="EnsemblPlants" id="AVESA.00010b.r2.4DG0773700.1.CDS"/>
    </source>
</evidence>
<evidence type="ECO:0000313" key="2">
    <source>
        <dbReference type="Proteomes" id="UP001732700"/>
    </source>
</evidence>
<name>A0ACD5XHC1_AVESA</name>
<reference evidence="1" key="2">
    <citation type="submission" date="2025-09" db="UniProtKB">
        <authorList>
            <consortium name="EnsemblPlants"/>
        </authorList>
    </citation>
    <scope>IDENTIFICATION</scope>
</reference>
<sequence>MELVPFKPAAGAGALVEAGGAGSISAMVAAQQATLHAQVDQLQRLVVAQCRLTGVNPLAQEMAAGALSIKIGKKPRDLLNPKAVNSMQSLFAVKDSLGKRETREISALCGVTVTQVREFFASQRTRVRKAVRLSREKALKLETSETKDSLSEMPNSVCSMSTEQTPLDIETHAQVVEPLRSLEPVEMLQSSSQPLEILQNSLEQAEVQQSPAIPTPIITPAGTIQPTDPKINPDSIQKEAKQEEVAPGVESEDKKFLDSIFALMRKEETFSGQVKLMQWILQINNVTILSWFLTMGGLTIVSTWLSQAATEEQTTVILVIFKVLLHLPLHKALPAHMSDALQTINRLRFYRTQDISSRARNLLSRLSKVLIRSQASKKPQKDLICKQRISEILRDDSWRSEVDITEEILALTEGASESRKPESKKTPLLLTASADESYKKSPVQTKSKERRKVLLVEHPNRKAAGKNVHFARSITNNSRPLSADDIQKAKMRAMFMQEKYGKIDTSKVTDKPETTETQKPSVLVNSNVPPMPRSSLASTTQQPVDPSQSASVQNALPLPDKPEIFASTTHQPVDPSPSTSVQNAAPLPDEPEIFASPKLNIASREKPIEKLDSKRVRWQIPPEVWIDPSWSLSAGGNSKELDVQTQRNRREKETFYASLNDIPLNPKDPWDMEMDFDDSLTPEIPIDQPPDADAMDSDSVGAAPCNIGVPGENEQFGSTSSSSLTVPAGANGAASEPDLELLAVLLKNPQLVFALSSNQAGNLPNDQMVALLDMLKQTGLGLSELVNTLANGAGVQNEPEPGPELIPTSLPSPTPPKDLPASAGWRSDFPTQASAANLPQTHLSNRGSTPLSSAVHQSFSNVVSPLPSQPYTSVSALPAHIQSNNPSLPQLAVSVNPFTQHVAPVNNMSNRTPVHQHTQSYALVSDSAAVAIHQQSAVNKPAHEFQNVTNPVPSHSLTPDPNASSTTFPWQSSAANVVSTGRNTTPDPWAARTANSSFNDTSAAYLNQSAYNNQSMQSKYDAYDSTPVSSQGLARNGYTQTPEYQVSARAVSHQRHSLSPEPSAARVYSSTQGYIPSPSKQGNYVQQSYNAVSSRDWSSGQQSYTPAEPSRQQSYTPAEPSRQWSSGQQGYTPASSRQWSSGQPGYTPAEPSNQWSSGQQGYTGAEPSRQQSYIPAEPSRQQSYTPAEPSRQWTSGQQGYTPPSDPSKQWSSGQQSYTPTDPSRPWSSVNQVQNPDTSTKWTTGKQDYYDPNSSQNGYDQRRRRRWE</sequence>
<organism evidence="1 2">
    <name type="scientific">Avena sativa</name>
    <name type="common">Oat</name>
    <dbReference type="NCBI Taxonomy" id="4498"/>
    <lineage>
        <taxon>Eukaryota</taxon>
        <taxon>Viridiplantae</taxon>
        <taxon>Streptophyta</taxon>
        <taxon>Embryophyta</taxon>
        <taxon>Tracheophyta</taxon>
        <taxon>Spermatophyta</taxon>
        <taxon>Magnoliopsida</taxon>
        <taxon>Liliopsida</taxon>
        <taxon>Poales</taxon>
        <taxon>Poaceae</taxon>
        <taxon>BOP clade</taxon>
        <taxon>Pooideae</taxon>
        <taxon>Poodae</taxon>
        <taxon>Poeae</taxon>
        <taxon>Poeae Chloroplast Group 1 (Aveneae type)</taxon>
        <taxon>Aveninae</taxon>
        <taxon>Avena</taxon>
    </lineage>
</organism>
<proteinExistence type="predicted"/>
<dbReference type="EnsemblPlants" id="AVESA.00010b.r2.4DG0773700.1">
    <property type="protein sequence ID" value="AVESA.00010b.r2.4DG0773700.1.CDS"/>
    <property type="gene ID" value="AVESA.00010b.r2.4DG0773700"/>
</dbReference>
<reference evidence="1" key="1">
    <citation type="submission" date="2021-05" db="EMBL/GenBank/DDBJ databases">
        <authorList>
            <person name="Scholz U."/>
            <person name="Mascher M."/>
            <person name="Fiebig A."/>
        </authorList>
    </citation>
    <scope>NUCLEOTIDE SEQUENCE [LARGE SCALE GENOMIC DNA]</scope>
</reference>